<reference evidence="3 4" key="1">
    <citation type="submission" date="2021-09" db="EMBL/GenBank/DDBJ databases">
        <title>Aeromonas schubertii isolated from Asian sea bass.</title>
        <authorList>
            <person name="Pinpimai K."/>
        </authorList>
    </citation>
    <scope>NUCLEOTIDE SEQUENCE [LARGE SCALE GENOMIC DNA]</scope>
    <source>
        <strain evidence="3 4">CHULA2021a</strain>
    </source>
</reference>
<protein>
    <submittedName>
        <fullName evidence="3">DUF2809 domain-containing protein</fullName>
    </submittedName>
</protein>
<evidence type="ECO:0000256" key="1">
    <source>
        <dbReference type="SAM" id="MobiDB-lite"/>
    </source>
</evidence>
<name>A0ABS7VDW3_9GAMM</name>
<accession>A0ABS7VDW3</accession>
<proteinExistence type="predicted"/>
<dbReference type="Pfam" id="PF10990">
    <property type="entry name" value="DUF2809"/>
    <property type="match status" value="1"/>
</dbReference>
<dbReference type="EMBL" id="JAIRBT010000023">
    <property type="protein sequence ID" value="MBZ6067568.1"/>
    <property type="molecule type" value="Genomic_DNA"/>
</dbReference>
<feature type="transmembrane region" description="Helical" evidence="2">
    <location>
        <begin position="38"/>
        <end position="56"/>
    </location>
</feature>
<keyword evidence="2" id="KW-0472">Membrane</keyword>
<organism evidence="3 4">
    <name type="scientific">Aeromonas schubertii</name>
    <dbReference type="NCBI Taxonomy" id="652"/>
    <lineage>
        <taxon>Bacteria</taxon>
        <taxon>Pseudomonadati</taxon>
        <taxon>Pseudomonadota</taxon>
        <taxon>Gammaproteobacteria</taxon>
        <taxon>Aeromonadales</taxon>
        <taxon>Aeromonadaceae</taxon>
        <taxon>Aeromonas</taxon>
    </lineage>
</organism>
<evidence type="ECO:0000313" key="3">
    <source>
        <dbReference type="EMBL" id="MBZ6067568.1"/>
    </source>
</evidence>
<sequence>MSPATSMSRPRLLAAFIVTTLAVVLIALYARGPFWRGFLGDVTIVLVLFSGAGLVVRREPRRLALWVLVFCFVVEVAQGLHLVDRLGIQAHWLRVAIGNHFDPLDLLAYTLGAALAALFGSHALRRPDGPGQPEGPGITWPGKGQTPGCGETQSPEAS</sequence>
<feature type="transmembrane region" description="Helical" evidence="2">
    <location>
        <begin position="63"/>
        <end position="83"/>
    </location>
</feature>
<feature type="transmembrane region" description="Helical" evidence="2">
    <location>
        <begin position="12"/>
        <end position="32"/>
    </location>
</feature>
<dbReference type="InterPro" id="IPR021257">
    <property type="entry name" value="DUF2809"/>
</dbReference>
<dbReference type="Proteomes" id="UP000774958">
    <property type="component" value="Unassembled WGS sequence"/>
</dbReference>
<evidence type="ECO:0000256" key="2">
    <source>
        <dbReference type="SAM" id="Phobius"/>
    </source>
</evidence>
<feature type="region of interest" description="Disordered" evidence="1">
    <location>
        <begin position="128"/>
        <end position="158"/>
    </location>
</feature>
<comment type="caution">
    <text evidence="3">The sequence shown here is derived from an EMBL/GenBank/DDBJ whole genome shotgun (WGS) entry which is preliminary data.</text>
</comment>
<keyword evidence="2" id="KW-1133">Transmembrane helix</keyword>
<evidence type="ECO:0000313" key="4">
    <source>
        <dbReference type="Proteomes" id="UP000774958"/>
    </source>
</evidence>
<keyword evidence="2" id="KW-0812">Transmembrane</keyword>
<dbReference type="RefSeq" id="WP_224163339.1">
    <property type="nucleotide sequence ID" value="NZ_JAIRBT010000023.1"/>
</dbReference>
<gene>
    <name evidence="3" type="ORF">LA374_15315</name>
</gene>
<keyword evidence="4" id="KW-1185">Reference proteome</keyword>